<evidence type="ECO:0000313" key="3">
    <source>
        <dbReference type="EnsemblPlants" id="AET04749"/>
    </source>
</evidence>
<reference evidence="1 4" key="2">
    <citation type="journal article" date="2014" name="BMC Genomics">
        <title>An improved genome release (version Mt4.0) for the model legume Medicago truncatula.</title>
        <authorList>
            <person name="Tang H."/>
            <person name="Krishnakumar V."/>
            <person name="Bidwell S."/>
            <person name="Rosen B."/>
            <person name="Chan A."/>
            <person name="Zhou S."/>
            <person name="Gentzbittel L."/>
            <person name="Childs K.L."/>
            <person name="Yandell M."/>
            <person name="Gundlach H."/>
            <person name="Mayer K.F."/>
            <person name="Schwartz D.C."/>
            <person name="Town C.D."/>
        </authorList>
    </citation>
    <scope>GENOME REANNOTATION</scope>
    <source>
        <strain evidence="3 4">cv. Jemalong A17</strain>
    </source>
</reference>
<reference evidence="2" key="5">
    <citation type="journal article" date="2018" name="Nat. Plants">
        <title>Whole-genome landscape of Medicago truncatula symbiotic genes.</title>
        <authorList>
            <person name="Pecrix Y."/>
            <person name="Gamas P."/>
            <person name="Carrere S."/>
        </authorList>
    </citation>
    <scope>NUCLEOTIDE SEQUENCE</scope>
    <source>
        <tissue evidence="2">Leaves</tissue>
    </source>
</reference>
<keyword evidence="4" id="KW-1185">Reference proteome</keyword>
<reference evidence="5" key="4">
    <citation type="journal article" date="2018" name="Nat. Plants">
        <title>Whole-genome landscape of Medicago truncatula symbiotic genes.</title>
        <authorList>
            <person name="Pecrix Y."/>
            <person name="Staton S.E."/>
            <person name="Sallet E."/>
            <person name="Lelandais-Briere C."/>
            <person name="Moreau S."/>
            <person name="Carrere S."/>
            <person name="Blein T."/>
            <person name="Jardinaud M.F."/>
            <person name="Latrasse D."/>
            <person name="Zouine M."/>
            <person name="Zahm M."/>
            <person name="Kreplak J."/>
            <person name="Mayjonade B."/>
            <person name="Satge C."/>
            <person name="Perez M."/>
            <person name="Cauet S."/>
            <person name="Marande W."/>
            <person name="Chantry-Darmon C."/>
            <person name="Lopez-Roques C."/>
            <person name="Bouchez O."/>
            <person name="Berard A."/>
            <person name="Debelle F."/>
            <person name="Munos S."/>
            <person name="Bendahmane A."/>
            <person name="Berges H."/>
            <person name="Niebel A."/>
            <person name="Buitink J."/>
            <person name="Frugier F."/>
            <person name="Benhamed M."/>
            <person name="Crespi M."/>
            <person name="Gouzy J."/>
            <person name="Gamas P."/>
        </authorList>
    </citation>
    <scope>NUCLEOTIDE SEQUENCE [LARGE SCALE GENOMIC DNA]</scope>
    <source>
        <strain evidence="5">cv. Jemalong A17</strain>
    </source>
</reference>
<proteinExistence type="predicted"/>
<sequence>MFFEASFTTTLFVASGPYLDDTYANATWLLRHFNPFGSVRFGLGSGLGVFPWFE</sequence>
<reference evidence="3" key="3">
    <citation type="submission" date="2015-04" db="UniProtKB">
        <authorList>
            <consortium name="EnsemblPlants"/>
        </authorList>
    </citation>
    <scope>IDENTIFICATION</scope>
    <source>
        <strain evidence="3">cv. Jemalong A17</strain>
    </source>
</reference>
<accession>G7LE27</accession>
<evidence type="ECO:0000313" key="2">
    <source>
        <dbReference type="EMBL" id="RHN43115.1"/>
    </source>
</evidence>
<dbReference type="PaxDb" id="3880-AET04749"/>
<gene>
    <name evidence="1" type="ordered locus">MTR_8g093720</name>
    <name evidence="2" type="ORF">MtrunA17_Chr8g0384291</name>
</gene>
<dbReference type="AlphaFoldDB" id="G7LE27"/>
<evidence type="ECO:0000313" key="1">
    <source>
        <dbReference type="EMBL" id="AET04749.1"/>
    </source>
</evidence>
<dbReference type="Proteomes" id="UP000265566">
    <property type="component" value="Chromosome 8"/>
</dbReference>
<evidence type="ECO:0000313" key="4">
    <source>
        <dbReference type="Proteomes" id="UP000002051"/>
    </source>
</evidence>
<dbReference type="HOGENOM" id="CLU_3053459_0_0_1"/>
<evidence type="ECO:0000313" key="5">
    <source>
        <dbReference type="Proteomes" id="UP000265566"/>
    </source>
</evidence>
<dbReference type="EMBL" id="CM001224">
    <property type="protein sequence ID" value="AET04749.1"/>
    <property type="molecule type" value="Genomic_DNA"/>
</dbReference>
<dbReference type="Proteomes" id="UP000002051">
    <property type="component" value="Chromosome 8"/>
</dbReference>
<dbReference type="EnsemblPlants" id="AET04749">
    <property type="protein sequence ID" value="AET04749"/>
    <property type="gene ID" value="MTR_8g093720"/>
</dbReference>
<protein>
    <submittedName>
        <fullName evidence="1 3">Uncharacterized protein</fullName>
    </submittedName>
</protein>
<reference evidence="1 4" key="1">
    <citation type="journal article" date="2011" name="Nature">
        <title>The Medicago genome provides insight into the evolution of rhizobial symbioses.</title>
        <authorList>
            <person name="Young N.D."/>
            <person name="Debelle F."/>
            <person name="Oldroyd G.E."/>
            <person name="Geurts R."/>
            <person name="Cannon S.B."/>
            <person name="Udvardi M.K."/>
            <person name="Benedito V.A."/>
            <person name="Mayer K.F."/>
            <person name="Gouzy J."/>
            <person name="Schoof H."/>
            <person name="Van de Peer Y."/>
            <person name="Proost S."/>
            <person name="Cook D.R."/>
            <person name="Meyers B.C."/>
            <person name="Spannagl M."/>
            <person name="Cheung F."/>
            <person name="De Mita S."/>
            <person name="Krishnakumar V."/>
            <person name="Gundlach H."/>
            <person name="Zhou S."/>
            <person name="Mudge J."/>
            <person name="Bharti A.K."/>
            <person name="Murray J.D."/>
            <person name="Naoumkina M.A."/>
            <person name="Rosen B."/>
            <person name="Silverstein K.A."/>
            <person name="Tang H."/>
            <person name="Rombauts S."/>
            <person name="Zhao P.X."/>
            <person name="Zhou P."/>
            <person name="Barbe V."/>
            <person name="Bardou P."/>
            <person name="Bechner M."/>
            <person name="Bellec A."/>
            <person name="Berger A."/>
            <person name="Berges H."/>
            <person name="Bidwell S."/>
            <person name="Bisseling T."/>
            <person name="Choisne N."/>
            <person name="Couloux A."/>
            <person name="Denny R."/>
            <person name="Deshpande S."/>
            <person name="Dai X."/>
            <person name="Doyle J.J."/>
            <person name="Dudez A.M."/>
            <person name="Farmer A.D."/>
            <person name="Fouteau S."/>
            <person name="Franken C."/>
            <person name="Gibelin C."/>
            <person name="Gish J."/>
            <person name="Goldstein S."/>
            <person name="Gonzalez A.J."/>
            <person name="Green P.J."/>
            <person name="Hallab A."/>
            <person name="Hartog M."/>
            <person name="Hua A."/>
            <person name="Humphray S.J."/>
            <person name="Jeong D.H."/>
            <person name="Jing Y."/>
            <person name="Jocker A."/>
            <person name="Kenton S.M."/>
            <person name="Kim D.J."/>
            <person name="Klee K."/>
            <person name="Lai H."/>
            <person name="Lang C."/>
            <person name="Lin S."/>
            <person name="Macmil S.L."/>
            <person name="Magdelenat G."/>
            <person name="Matthews L."/>
            <person name="McCorrison J."/>
            <person name="Monaghan E.L."/>
            <person name="Mun J.H."/>
            <person name="Najar F.Z."/>
            <person name="Nicholson C."/>
            <person name="Noirot C."/>
            <person name="O'Bleness M."/>
            <person name="Paule C.R."/>
            <person name="Poulain J."/>
            <person name="Prion F."/>
            <person name="Qin B."/>
            <person name="Qu C."/>
            <person name="Retzel E.F."/>
            <person name="Riddle C."/>
            <person name="Sallet E."/>
            <person name="Samain S."/>
            <person name="Samson N."/>
            <person name="Sanders I."/>
            <person name="Saurat O."/>
            <person name="Scarpelli C."/>
            <person name="Schiex T."/>
            <person name="Segurens B."/>
            <person name="Severin A.J."/>
            <person name="Sherrier D.J."/>
            <person name="Shi R."/>
            <person name="Sims S."/>
            <person name="Singer S.R."/>
            <person name="Sinharoy S."/>
            <person name="Sterck L."/>
            <person name="Viollet A."/>
            <person name="Wang B.B."/>
            <person name="Wang K."/>
            <person name="Wang M."/>
            <person name="Wang X."/>
            <person name="Warfsmann J."/>
            <person name="Weissenbach J."/>
            <person name="White D.D."/>
            <person name="White J.D."/>
            <person name="Wiley G.B."/>
            <person name="Wincker P."/>
            <person name="Xing Y."/>
            <person name="Yang L."/>
            <person name="Yao Z."/>
            <person name="Ying F."/>
            <person name="Zhai J."/>
            <person name="Zhou L."/>
            <person name="Zuber A."/>
            <person name="Denarie J."/>
            <person name="Dixon R.A."/>
            <person name="May G.D."/>
            <person name="Schwartz D.C."/>
            <person name="Rogers J."/>
            <person name="Quetier F."/>
            <person name="Town C.D."/>
            <person name="Roe B.A."/>
        </authorList>
    </citation>
    <scope>NUCLEOTIDE SEQUENCE [LARGE SCALE GENOMIC DNA]</scope>
    <source>
        <strain evidence="1">A17</strain>
        <strain evidence="3 4">cv. Jemalong A17</strain>
    </source>
</reference>
<name>G7LE27_MEDTR</name>
<organism evidence="1 4">
    <name type="scientific">Medicago truncatula</name>
    <name type="common">Barrel medic</name>
    <name type="synonym">Medicago tribuloides</name>
    <dbReference type="NCBI Taxonomy" id="3880"/>
    <lineage>
        <taxon>Eukaryota</taxon>
        <taxon>Viridiplantae</taxon>
        <taxon>Streptophyta</taxon>
        <taxon>Embryophyta</taxon>
        <taxon>Tracheophyta</taxon>
        <taxon>Spermatophyta</taxon>
        <taxon>Magnoliopsida</taxon>
        <taxon>eudicotyledons</taxon>
        <taxon>Gunneridae</taxon>
        <taxon>Pentapetalae</taxon>
        <taxon>rosids</taxon>
        <taxon>fabids</taxon>
        <taxon>Fabales</taxon>
        <taxon>Fabaceae</taxon>
        <taxon>Papilionoideae</taxon>
        <taxon>50 kb inversion clade</taxon>
        <taxon>NPAAA clade</taxon>
        <taxon>Hologalegina</taxon>
        <taxon>IRL clade</taxon>
        <taxon>Trifolieae</taxon>
        <taxon>Medicago</taxon>
    </lineage>
</organism>
<dbReference type="Gramene" id="rna49641">
    <property type="protein sequence ID" value="RHN43115.1"/>
    <property type="gene ID" value="gene49641"/>
</dbReference>
<dbReference type="EMBL" id="PSQE01000008">
    <property type="protein sequence ID" value="RHN43115.1"/>
    <property type="molecule type" value="Genomic_DNA"/>
</dbReference>